<accession>A0A0F9VIU6</accession>
<dbReference type="InterPro" id="IPR032808">
    <property type="entry name" value="DoxX"/>
</dbReference>
<feature type="transmembrane region" description="Helical" evidence="5">
    <location>
        <begin position="51"/>
        <end position="78"/>
    </location>
</feature>
<dbReference type="Pfam" id="PF07681">
    <property type="entry name" value="DoxX"/>
    <property type="match status" value="1"/>
</dbReference>
<evidence type="ECO:0000256" key="2">
    <source>
        <dbReference type="ARBA" id="ARBA00022692"/>
    </source>
</evidence>
<keyword evidence="2 5" id="KW-0812">Transmembrane</keyword>
<protein>
    <recommendedName>
        <fullName evidence="7">DoxX family protein</fullName>
    </recommendedName>
</protein>
<evidence type="ECO:0000256" key="1">
    <source>
        <dbReference type="ARBA" id="ARBA00004141"/>
    </source>
</evidence>
<evidence type="ECO:0000313" key="6">
    <source>
        <dbReference type="EMBL" id="KKO05026.1"/>
    </source>
</evidence>
<organism evidence="6">
    <name type="scientific">marine sediment metagenome</name>
    <dbReference type="NCBI Taxonomy" id="412755"/>
    <lineage>
        <taxon>unclassified sequences</taxon>
        <taxon>metagenomes</taxon>
        <taxon>ecological metagenomes</taxon>
    </lineage>
</organism>
<evidence type="ECO:0000256" key="4">
    <source>
        <dbReference type="ARBA" id="ARBA00023136"/>
    </source>
</evidence>
<keyword evidence="3 5" id="KW-1133">Transmembrane helix</keyword>
<sequence length="132" mass="14543">MNTVLNNATEILLLLFLIITFLQSGFDKITDWNGNISWLKGHFSETPFKNIVPLLVGIILVTEVIAGLLCIVGIYQILSSGATDFAFYGAILSSITLLMLLFGQRLAKDYEGAKTIAVYFIPTIILVFLLQA</sequence>
<keyword evidence="4 5" id="KW-0472">Membrane</keyword>
<comment type="subcellular location">
    <subcellularLocation>
        <location evidence="1">Membrane</location>
        <topology evidence="1">Multi-pass membrane protein</topology>
    </subcellularLocation>
</comment>
<gene>
    <name evidence="6" type="ORF">LCGC14_0078460</name>
</gene>
<name>A0A0F9VIU6_9ZZZZ</name>
<dbReference type="GO" id="GO:0016020">
    <property type="term" value="C:membrane"/>
    <property type="evidence" value="ECO:0007669"/>
    <property type="project" value="UniProtKB-SubCell"/>
</dbReference>
<reference evidence="6" key="1">
    <citation type="journal article" date="2015" name="Nature">
        <title>Complex archaea that bridge the gap between prokaryotes and eukaryotes.</title>
        <authorList>
            <person name="Spang A."/>
            <person name="Saw J.H."/>
            <person name="Jorgensen S.L."/>
            <person name="Zaremba-Niedzwiedzka K."/>
            <person name="Martijn J."/>
            <person name="Lind A.E."/>
            <person name="van Eijk R."/>
            <person name="Schleper C."/>
            <person name="Guy L."/>
            <person name="Ettema T.J."/>
        </authorList>
    </citation>
    <scope>NUCLEOTIDE SEQUENCE</scope>
</reference>
<dbReference type="AlphaFoldDB" id="A0A0F9VIU6"/>
<feature type="transmembrane region" description="Helical" evidence="5">
    <location>
        <begin position="112"/>
        <end position="130"/>
    </location>
</feature>
<dbReference type="EMBL" id="LAZR01000020">
    <property type="protein sequence ID" value="KKO05026.1"/>
    <property type="molecule type" value="Genomic_DNA"/>
</dbReference>
<evidence type="ECO:0008006" key="7">
    <source>
        <dbReference type="Google" id="ProtNLM"/>
    </source>
</evidence>
<evidence type="ECO:0000256" key="3">
    <source>
        <dbReference type="ARBA" id="ARBA00022989"/>
    </source>
</evidence>
<comment type="caution">
    <text evidence="6">The sequence shown here is derived from an EMBL/GenBank/DDBJ whole genome shotgun (WGS) entry which is preliminary data.</text>
</comment>
<proteinExistence type="predicted"/>
<feature type="transmembrane region" description="Helical" evidence="5">
    <location>
        <begin position="85"/>
        <end position="106"/>
    </location>
</feature>
<evidence type="ECO:0000256" key="5">
    <source>
        <dbReference type="SAM" id="Phobius"/>
    </source>
</evidence>